<evidence type="ECO:0000256" key="1">
    <source>
        <dbReference type="SAM" id="Phobius"/>
    </source>
</evidence>
<dbReference type="InterPro" id="IPR005135">
    <property type="entry name" value="Endo/exonuclease/phosphatase"/>
</dbReference>
<feature type="domain" description="Endonuclease/exonuclease/phosphatase" evidence="2">
    <location>
        <begin position="93"/>
        <end position="324"/>
    </location>
</feature>
<sequence length="334" mass="37299">MAWLAVTVLHVVFSGRFWFWVLPDLVPPPVFVVVPSALLAAAAAGLCPRPRRWATTAGAAAAVALVLGCGQAGLNPRALTAGGRVPAGALRVVSWNTEYWDQADDPAHFYRYLTAWHADVYLLQEYLHWVNDGPQPVDDLAGLRRAFPGYHLAISGELVTLSRYPIVATPRIATAWPDGPSWYSRFEARKVLRTDLSVGGRTLSVYNVHIPVQLGERRLLHPSFYRDVHTRVRHRTAEYDALRRDVAANHDPKLIAGDFNTTPSMGEVRWFRSHLSDAVRADHALYPASWPASGPTLWRLDWAFTSGLHVYRYGFRGSEGMSDHRAQYLRLSLG</sequence>
<feature type="transmembrane region" description="Helical" evidence="1">
    <location>
        <begin position="30"/>
        <end position="47"/>
    </location>
</feature>
<organism evidence="3 4">
    <name type="scientific">Actinoallomurus iriomotensis</name>
    <dbReference type="NCBI Taxonomy" id="478107"/>
    <lineage>
        <taxon>Bacteria</taxon>
        <taxon>Bacillati</taxon>
        <taxon>Actinomycetota</taxon>
        <taxon>Actinomycetes</taxon>
        <taxon>Streptosporangiales</taxon>
        <taxon>Thermomonosporaceae</taxon>
        <taxon>Actinoallomurus</taxon>
    </lineage>
</organism>
<protein>
    <recommendedName>
        <fullName evidence="2">Endonuclease/exonuclease/phosphatase domain-containing protein</fullName>
    </recommendedName>
</protein>
<keyword evidence="4" id="KW-1185">Reference proteome</keyword>
<keyword evidence="1" id="KW-0472">Membrane</keyword>
<reference evidence="3" key="1">
    <citation type="submission" date="2023-03" db="EMBL/GenBank/DDBJ databases">
        <title>Actinoallomurus iriomotensis NBRC 103684.</title>
        <authorList>
            <person name="Ichikawa N."/>
            <person name="Sato H."/>
            <person name="Tonouchi N."/>
        </authorList>
    </citation>
    <scope>NUCLEOTIDE SEQUENCE</scope>
    <source>
        <strain evidence="3">NBRC 103684</strain>
    </source>
</reference>
<keyword evidence="1" id="KW-0812">Transmembrane</keyword>
<dbReference type="SUPFAM" id="SSF56219">
    <property type="entry name" value="DNase I-like"/>
    <property type="match status" value="1"/>
</dbReference>
<dbReference type="InterPro" id="IPR036691">
    <property type="entry name" value="Endo/exonu/phosph_ase_sf"/>
</dbReference>
<proteinExistence type="predicted"/>
<evidence type="ECO:0000313" key="3">
    <source>
        <dbReference type="EMBL" id="GLY85592.1"/>
    </source>
</evidence>
<dbReference type="AlphaFoldDB" id="A0A9W6S4Q5"/>
<feature type="transmembrane region" description="Helical" evidence="1">
    <location>
        <begin position="54"/>
        <end position="74"/>
    </location>
</feature>
<dbReference type="Pfam" id="PF03372">
    <property type="entry name" value="Exo_endo_phos"/>
    <property type="match status" value="1"/>
</dbReference>
<name>A0A9W6S4Q5_9ACTN</name>
<evidence type="ECO:0000313" key="4">
    <source>
        <dbReference type="Proteomes" id="UP001165074"/>
    </source>
</evidence>
<comment type="caution">
    <text evidence="3">The sequence shown here is derived from an EMBL/GenBank/DDBJ whole genome shotgun (WGS) entry which is preliminary data.</text>
</comment>
<dbReference type="GO" id="GO:0003824">
    <property type="term" value="F:catalytic activity"/>
    <property type="evidence" value="ECO:0007669"/>
    <property type="project" value="InterPro"/>
</dbReference>
<dbReference type="EMBL" id="BSTK01000004">
    <property type="protein sequence ID" value="GLY85592.1"/>
    <property type="molecule type" value="Genomic_DNA"/>
</dbReference>
<keyword evidence="1" id="KW-1133">Transmembrane helix</keyword>
<accession>A0A9W6S4Q5</accession>
<evidence type="ECO:0000259" key="2">
    <source>
        <dbReference type="Pfam" id="PF03372"/>
    </source>
</evidence>
<gene>
    <name evidence="3" type="ORF">Airi02_035210</name>
</gene>
<dbReference type="Gene3D" id="3.60.10.10">
    <property type="entry name" value="Endonuclease/exonuclease/phosphatase"/>
    <property type="match status" value="1"/>
</dbReference>
<dbReference type="Proteomes" id="UP001165074">
    <property type="component" value="Unassembled WGS sequence"/>
</dbReference>